<dbReference type="EMBL" id="VDMD01000014">
    <property type="protein sequence ID" value="TRM62076.1"/>
    <property type="molecule type" value="Genomic_DNA"/>
</dbReference>
<name>A0A550CBK9_9AGAR</name>
<proteinExistence type="predicted"/>
<gene>
    <name evidence="2" type="ORF">BD626DRAFT_499801</name>
</gene>
<reference evidence="2 3" key="1">
    <citation type="journal article" date="2019" name="New Phytol.">
        <title>Comparative genomics reveals unique wood-decay strategies and fruiting body development in the Schizophyllaceae.</title>
        <authorList>
            <person name="Almasi E."/>
            <person name="Sahu N."/>
            <person name="Krizsan K."/>
            <person name="Balint B."/>
            <person name="Kovacs G.M."/>
            <person name="Kiss B."/>
            <person name="Cseklye J."/>
            <person name="Drula E."/>
            <person name="Henrissat B."/>
            <person name="Nagy I."/>
            <person name="Chovatia M."/>
            <person name="Adam C."/>
            <person name="LaButti K."/>
            <person name="Lipzen A."/>
            <person name="Riley R."/>
            <person name="Grigoriev I.V."/>
            <person name="Nagy L.G."/>
        </authorList>
    </citation>
    <scope>NUCLEOTIDE SEQUENCE [LARGE SCALE GENOMIC DNA]</scope>
    <source>
        <strain evidence="2 3">NL-1724</strain>
    </source>
</reference>
<evidence type="ECO:0008006" key="4">
    <source>
        <dbReference type="Google" id="ProtNLM"/>
    </source>
</evidence>
<feature type="signal peptide" evidence="1">
    <location>
        <begin position="1"/>
        <end position="17"/>
    </location>
</feature>
<dbReference type="Proteomes" id="UP000320762">
    <property type="component" value="Unassembled WGS sequence"/>
</dbReference>
<protein>
    <recommendedName>
        <fullName evidence="4">Secreted protein</fullName>
    </recommendedName>
</protein>
<dbReference type="AlphaFoldDB" id="A0A550CBK9"/>
<organism evidence="2 3">
    <name type="scientific">Schizophyllum amplum</name>
    <dbReference type="NCBI Taxonomy" id="97359"/>
    <lineage>
        <taxon>Eukaryota</taxon>
        <taxon>Fungi</taxon>
        <taxon>Dikarya</taxon>
        <taxon>Basidiomycota</taxon>
        <taxon>Agaricomycotina</taxon>
        <taxon>Agaricomycetes</taxon>
        <taxon>Agaricomycetidae</taxon>
        <taxon>Agaricales</taxon>
        <taxon>Schizophyllaceae</taxon>
        <taxon>Schizophyllum</taxon>
    </lineage>
</organism>
<comment type="caution">
    <text evidence="2">The sequence shown here is derived from an EMBL/GenBank/DDBJ whole genome shotgun (WGS) entry which is preliminary data.</text>
</comment>
<evidence type="ECO:0000313" key="3">
    <source>
        <dbReference type="Proteomes" id="UP000320762"/>
    </source>
</evidence>
<evidence type="ECO:0000313" key="2">
    <source>
        <dbReference type="EMBL" id="TRM62076.1"/>
    </source>
</evidence>
<keyword evidence="3" id="KW-1185">Reference proteome</keyword>
<feature type="chain" id="PRO_5022030318" description="Secreted protein" evidence="1">
    <location>
        <begin position="18"/>
        <end position="132"/>
    </location>
</feature>
<evidence type="ECO:0000256" key="1">
    <source>
        <dbReference type="SAM" id="SignalP"/>
    </source>
</evidence>
<keyword evidence="1" id="KW-0732">Signal</keyword>
<sequence length="132" mass="14636">MTRVVVLVALRWMPASSTLDVGSIRARRRLHPRSTSASATPDAGPVIFRPSTYPSRRLYTLPGDSRSFKLWCDSRRPHLATLRVTRSLPYVCLSAGGLSACVQRRCRPRPASLPPTSGVVVAHVWRRCGRCP</sequence>
<accession>A0A550CBK9</accession>